<sequence>MWRYGTSLFWMVRWQGVFRALGVAAVLAAYGLGAPGLGDGLLLLVLAPSLYFLWAPLHWARRHHQRAIWATPVPPGWMQRQLPTPMRLGPVVWEVHAQDGRRWHADTPHAAARQYRHTYAAEIIDLIQTRPATVALVSSGFNRLTPAEADAITAAGGQIWDGPLWPRLLRRYPPWIMRATQKHMFGGVVSTTDRRVAATWVTWAVPARRMTTPRVAERSV</sequence>
<organism evidence="1 2">
    <name type="scientific">Sulfobacillus thermotolerans</name>
    <dbReference type="NCBI Taxonomy" id="338644"/>
    <lineage>
        <taxon>Bacteria</taxon>
        <taxon>Bacillati</taxon>
        <taxon>Bacillota</taxon>
        <taxon>Clostridia</taxon>
        <taxon>Eubacteriales</taxon>
        <taxon>Clostridiales Family XVII. Incertae Sedis</taxon>
        <taxon>Sulfobacillus</taxon>
    </lineage>
</organism>
<evidence type="ECO:0000313" key="1">
    <source>
        <dbReference type="EMBL" id="AUW92615.1"/>
    </source>
</evidence>
<proteinExistence type="predicted"/>
<protein>
    <recommendedName>
        <fullName evidence="3">Restriction endonuclease type IV Mrr domain-containing protein</fullName>
    </recommendedName>
</protein>
<gene>
    <name evidence="1" type="ORF">BXT84_00500</name>
</gene>
<dbReference type="EMBL" id="CP019454">
    <property type="protein sequence ID" value="AUW92615.1"/>
    <property type="molecule type" value="Genomic_DNA"/>
</dbReference>
<accession>A0ABN5GWB1</accession>
<name>A0ABN5GWB1_9FIRM</name>
<evidence type="ECO:0000313" key="2">
    <source>
        <dbReference type="Proteomes" id="UP000325292"/>
    </source>
</evidence>
<keyword evidence="2" id="KW-1185">Reference proteome</keyword>
<reference evidence="1 2" key="1">
    <citation type="journal article" date="2019" name="Sci. Rep.">
        <title>Sulfobacillus thermotolerans: new insights into resistance and metabolic capacities of acidophilic chemolithotrophs.</title>
        <authorList>
            <person name="Panyushkina A.E."/>
            <person name="Babenko V.V."/>
            <person name="Nikitina A.S."/>
            <person name="Selezneva O.V."/>
            <person name="Tsaplina I.A."/>
            <person name="Letarova M.A."/>
            <person name="Kostryukova E.S."/>
            <person name="Letarov A.V."/>
        </authorList>
    </citation>
    <scope>NUCLEOTIDE SEQUENCE [LARGE SCALE GENOMIC DNA]</scope>
    <source>
        <strain evidence="1 2">Kr1</strain>
    </source>
</reference>
<dbReference type="Proteomes" id="UP000325292">
    <property type="component" value="Chromosome"/>
</dbReference>
<evidence type="ECO:0008006" key="3">
    <source>
        <dbReference type="Google" id="ProtNLM"/>
    </source>
</evidence>